<dbReference type="PRINTS" id="PR00682">
    <property type="entry name" value="IPNSYNTHASE"/>
</dbReference>
<gene>
    <name evidence="4" type="ORF">N7541_002544</name>
</gene>
<proteinExistence type="inferred from homology"/>
<sequence>MGIHTQPSIPTSSVASYPPLPFLDTKEGMGAVEDFPVLDFSIFDEPNGISALANKAQAAFETTGFFYITNFGLEDNEVKEQFELGKQILQLPKQQKENYLANLADGDYNGWRPAGSIEQFPGLRDNWEAYHIYKDNKENERNHPAEVTENKSMIYRFHRHCHEDVGSKMLRIIEAILEVPEGTLVDQHGYDKNCSSFLRYGKYHPRTAEDNEKFNNMYVKDHTDFGSLTFLFSNSIGGLQVRVPDGTWKDIPHVPGSLIVITADILQFWTYGYMRSTVHRVVAPPAEQQDVERYNLIYFLRPAGDALLNSIQSPLLQRLGFNGKNDSAELVERRRSSVEDWILKQTAKNWVPASDQREQEPEIDALFKKL</sequence>
<evidence type="ECO:0000313" key="5">
    <source>
        <dbReference type="Proteomes" id="UP001148299"/>
    </source>
</evidence>
<dbReference type="InterPro" id="IPR050231">
    <property type="entry name" value="Iron_ascorbate_oxido_reductase"/>
</dbReference>
<reference evidence="4" key="2">
    <citation type="journal article" date="2023" name="IMA Fungus">
        <title>Comparative genomic study of the Penicillium genus elucidates a diverse pangenome and 15 lateral gene transfer events.</title>
        <authorList>
            <person name="Petersen C."/>
            <person name="Sorensen T."/>
            <person name="Nielsen M.R."/>
            <person name="Sondergaard T.E."/>
            <person name="Sorensen J.L."/>
            <person name="Fitzpatrick D.A."/>
            <person name="Frisvad J.C."/>
            <person name="Nielsen K.L."/>
        </authorList>
    </citation>
    <scope>NUCLEOTIDE SEQUENCE</scope>
    <source>
        <strain evidence="4">IBT 35675</strain>
    </source>
</reference>
<accession>A0A9W9RK37</accession>
<evidence type="ECO:0000256" key="1">
    <source>
        <dbReference type="ARBA" id="ARBA00008056"/>
    </source>
</evidence>
<dbReference type="InterPro" id="IPR026992">
    <property type="entry name" value="DIOX_N"/>
</dbReference>
<evidence type="ECO:0000313" key="4">
    <source>
        <dbReference type="EMBL" id="KAJ5361700.1"/>
    </source>
</evidence>
<dbReference type="PANTHER" id="PTHR47990">
    <property type="entry name" value="2-OXOGLUTARATE (2OG) AND FE(II)-DEPENDENT OXYGENASE SUPERFAMILY PROTEIN-RELATED"/>
    <property type="match status" value="1"/>
</dbReference>
<keyword evidence="2" id="KW-0408">Iron</keyword>
<dbReference type="Pfam" id="PF14226">
    <property type="entry name" value="DIOX_N"/>
    <property type="match status" value="1"/>
</dbReference>
<keyword evidence="5" id="KW-1185">Reference proteome</keyword>
<dbReference type="SUPFAM" id="SSF51197">
    <property type="entry name" value="Clavaminate synthase-like"/>
    <property type="match status" value="1"/>
</dbReference>
<dbReference type="GO" id="GO:0044283">
    <property type="term" value="P:small molecule biosynthetic process"/>
    <property type="evidence" value="ECO:0007669"/>
    <property type="project" value="UniProtKB-ARBA"/>
</dbReference>
<dbReference type="Proteomes" id="UP001148299">
    <property type="component" value="Unassembled WGS sequence"/>
</dbReference>
<dbReference type="InterPro" id="IPR044861">
    <property type="entry name" value="IPNS-like_FE2OG_OXY"/>
</dbReference>
<feature type="domain" description="Fe2OG dioxygenase" evidence="3">
    <location>
        <begin position="191"/>
        <end position="302"/>
    </location>
</feature>
<evidence type="ECO:0000259" key="3">
    <source>
        <dbReference type="PROSITE" id="PS51471"/>
    </source>
</evidence>
<name>A0A9W9RK37_PENBR</name>
<dbReference type="PROSITE" id="PS51471">
    <property type="entry name" value="FE2OG_OXY"/>
    <property type="match status" value="1"/>
</dbReference>
<comment type="similarity">
    <text evidence="1 2">Belongs to the iron/ascorbate-dependent oxidoreductase family.</text>
</comment>
<keyword evidence="2" id="KW-0560">Oxidoreductase</keyword>
<organism evidence="4 5">
    <name type="scientific">Penicillium brevicompactum</name>
    <dbReference type="NCBI Taxonomy" id="5074"/>
    <lineage>
        <taxon>Eukaryota</taxon>
        <taxon>Fungi</taxon>
        <taxon>Dikarya</taxon>
        <taxon>Ascomycota</taxon>
        <taxon>Pezizomycotina</taxon>
        <taxon>Eurotiomycetes</taxon>
        <taxon>Eurotiomycetidae</taxon>
        <taxon>Eurotiales</taxon>
        <taxon>Aspergillaceae</taxon>
        <taxon>Penicillium</taxon>
    </lineage>
</organism>
<dbReference type="InterPro" id="IPR027443">
    <property type="entry name" value="IPNS-like_sf"/>
</dbReference>
<dbReference type="InterPro" id="IPR005123">
    <property type="entry name" value="Oxoglu/Fe-dep_dioxygenase_dom"/>
</dbReference>
<reference evidence="4" key="1">
    <citation type="submission" date="2022-12" db="EMBL/GenBank/DDBJ databases">
        <authorList>
            <person name="Petersen C."/>
        </authorList>
    </citation>
    <scope>NUCLEOTIDE SEQUENCE</scope>
    <source>
        <strain evidence="4">IBT 35675</strain>
    </source>
</reference>
<dbReference type="AlphaFoldDB" id="A0A9W9RK37"/>
<dbReference type="GO" id="GO:0016491">
    <property type="term" value="F:oxidoreductase activity"/>
    <property type="evidence" value="ECO:0007669"/>
    <property type="project" value="UniProtKB-KW"/>
</dbReference>
<dbReference type="Pfam" id="PF03171">
    <property type="entry name" value="2OG-FeII_Oxy"/>
    <property type="match status" value="1"/>
</dbReference>
<keyword evidence="2" id="KW-0479">Metal-binding</keyword>
<comment type="caution">
    <text evidence="4">The sequence shown here is derived from an EMBL/GenBank/DDBJ whole genome shotgun (WGS) entry which is preliminary data.</text>
</comment>
<dbReference type="EMBL" id="JAPZBR010000002">
    <property type="protein sequence ID" value="KAJ5361700.1"/>
    <property type="molecule type" value="Genomic_DNA"/>
</dbReference>
<evidence type="ECO:0000256" key="2">
    <source>
        <dbReference type="RuleBase" id="RU003682"/>
    </source>
</evidence>
<dbReference type="Gene3D" id="2.60.120.330">
    <property type="entry name" value="B-lactam Antibiotic, Isopenicillin N Synthase, Chain"/>
    <property type="match status" value="1"/>
</dbReference>
<dbReference type="GO" id="GO:0046872">
    <property type="term" value="F:metal ion binding"/>
    <property type="evidence" value="ECO:0007669"/>
    <property type="project" value="UniProtKB-KW"/>
</dbReference>
<protein>
    <submittedName>
        <fullName evidence="4">2OG-Fe(II) oxygenase superfamily domain-containing protein</fullName>
    </submittedName>
</protein>